<dbReference type="EMBL" id="SCLC01000001">
    <property type="protein sequence ID" value="MBF4433235.1"/>
    <property type="molecule type" value="Genomic_DNA"/>
</dbReference>
<dbReference type="AlphaFoldDB" id="A0AAW4B557"/>
<dbReference type="Proteomes" id="UP000786185">
    <property type="component" value="Unassembled WGS sequence"/>
</dbReference>
<accession>A0AAW4B557</accession>
<name>A0AAW4B557_VIBAN</name>
<feature type="region of interest" description="Disordered" evidence="1">
    <location>
        <begin position="129"/>
        <end position="148"/>
    </location>
</feature>
<sequence length="148" mass="18105">MNVDWKYFSQTKGYKSLKEAYMGDARMAGKETRPMRNKEEFYKKFQWVISRCIHYGQALNKQPWDVLEELESKRNYWWFSYYQESNQPKIRPESISKKPMHIRGIKKYYKNGRLPDSNTRVNQRIGDHLRKQRNKKPRWTAKRKSLGY</sequence>
<evidence type="ECO:0008006" key="4">
    <source>
        <dbReference type="Google" id="ProtNLM"/>
    </source>
</evidence>
<feature type="compositionally biased region" description="Basic residues" evidence="1">
    <location>
        <begin position="130"/>
        <end position="148"/>
    </location>
</feature>
<evidence type="ECO:0000313" key="2">
    <source>
        <dbReference type="EMBL" id="MBF4433235.1"/>
    </source>
</evidence>
<protein>
    <recommendedName>
        <fullName evidence="4">Transposase</fullName>
    </recommendedName>
</protein>
<evidence type="ECO:0000256" key="1">
    <source>
        <dbReference type="SAM" id="MobiDB-lite"/>
    </source>
</evidence>
<evidence type="ECO:0000313" key="3">
    <source>
        <dbReference type="Proteomes" id="UP000786185"/>
    </source>
</evidence>
<proteinExistence type="predicted"/>
<organism evidence="2 3">
    <name type="scientific">Vibrio anguillarum</name>
    <name type="common">Listonella anguillarum</name>
    <dbReference type="NCBI Taxonomy" id="55601"/>
    <lineage>
        <taxon>Bacteria</taxon>
        <taxon>Pseudomonadati</taxon>
        <taxon>Pseudomonadota</taxon>
        <taxon>Gammaproteobacteria</taxon>
        <taxon>Vibrionales</taxon>
        <taxon>Vibrionaceae</taxon>
        <taxon>Vibrio</taxon>
    </lineage>
</organism>
<gene>
    <name evidence="2" type="ORF">ERJ77_01735</name>
</gene>
<comment type="caution">
    <text evidence="2">The sequence shown here is derived from an EMBL/GenBank/DDBJ whole genome shotgun (WGS) entry which is preliminary data.</text>
</comment>
<reference evidence="2" key="1">
    <citation type="journal article" date="2021" name="PeerJ">
        <title>Analysis of 44 Vibrio anguillarum genomes reveals high genetic diversity.</title>
        <authorList>
            <person name="Hansen M.J."/>
            <person name="Dalsgaard I."/>
        </authorList>
    </citation>
    <scope>NUCLEOTIDE SEQUENCE</scope>
    <source>
        <strain evidence="2">850617-1/1</strain>
    </source>
</reference>